<dbReference type="InterPro" id="IPR005836">
    <property type="entry name" value="ADP_Glu_pyroP_CS"/>
</dbReference>
<dbReference type="PROSITE" id="PS00810">
    <property type="entry name" value="ADP_GLC_PYROPHOSPH_3"/>
    <property type="match status" value="1"/>
</dbReference>
<dbReference type="InterPro" id="IPR029044">
    <property type="entry name" value="Nucleotide-diphossugar_trans"/>
</dbReference>
<dbReference type="NCBIfam" id="NF002772">
    <property type="entry name" value="PRK02862.1"/>
    <property type="match status" value="1"/>
</dbReference>
<dbReference type="PANTHER" id="PTHR43523">
    <property type="entry name" value="GLUCOSE-1-PHOSPHATE ADENYLYLTRANSFERASE-RELATED"/>
    <property type="match status" value="1"/>
</dbReference>
<dbReference type="RefSeq" id="WP_098076138.1">
    <property type="nucleotide sequence ID" value="NZ_PDEQ01000006.1"/>
</dbReference>
<evidence type="ECO:0000259" key="9">
    <source>
        <dbReference type="Pfam" id="PF00483"/>
    </source>
</evidence>
<keyword evidence="4 10" id="KW-0548">Nucleotidyltransferase</keyword>
<dbReference type="SUPFAM" id="SSF53448">
    <property type="entry name" value="Nucleotide-diphospho-sugar transferases"/>
    <property type="match status" value="1"/>
</dbReference>
<dbReference type="NCBIfam" id="TIGR02091">
    <property type="entry name" value="glgC"/>
    <property type="match status" value="1"/>
</dbReference>
<evidence type="ECO:0000256" key="6">
    <source>
        <dbReference type="ARBA" id="ARBA00022840"/>
    </source>
</evidence>
<dbReference type="InterPro" id="IPR011831">
    <property type="entry name" value="ADP-Glc_PPase"/>
</dbReference>
<evidence type="ECO:0000256" key="5">
    <source>
        <dbReference type="ARBA" id="ARBA00022741"/>
    </source>
</evidence>
<reference evidence="10 11" key="1">
    <citation type="submission" date="2017-10" db="EMBL/GenBank/DDBJ databases">
        <title>Draft genome of Longibacter Salinarum.</title>
        <authorList>
            <person name="Goh K.M."/>
            <person name="Shamsir M.S."/>
            <person name="Lim S.W."/>
        </authorList>
    </citation>
    <scope>NUCLEOTIDE SEQUENCE [LARGE SCALE GENOMIC DNA]</scope>
    <source>
        <strain evidence="10 11">KCTC 52045</strain>
    </source>
</reference>
<dbReference type="CDD" id="cd02508">
    <property type="entry name" value="ADP_Glucose_PP"/>
    <property type="match status" value="1"/>
</dbReference>
<dbReference type="PROSITE" id="PS00809">
    <property type="entry name" value="ADP_GLC_PYROPHOSPH_2"/>
    <property type="match status" value="1"/>
</dbReference>
<dbReference type="GO" id="GO:0005524">
    <property type="term" value="F:ATP binding"/>
    <property type="evidence" value="ECO:0007669"/>
    <property type="project" value="UniProtKB-KW"/>
</dbReference>
<dbReference type="Pfam" id="PF25247">
    <property type="entry name" value="LbH_GLGC"/>
    <property type="match status" value="1"/>
</dbReference>
<dbReference type="EMBL" id="PDEQ01000006">
    <property type="protein sequence ID" value="PEN12781.1"/>
    <property type="molecule type" value="Genomic_DNA"/>
</dbReference>
<comment type="similarity">
    <text evidence="1">Belongs to the bacterial/plant glucose-1-phosphate adenylyltransferase family.</text>
</comment>
<gene>
    <name evidence="10" type="ORF">CRI94_12255</name>
</gene>
<dbReference type="GO" id="GO:0008878">
    <property type="term" value="F:glucose-1-phosphate adenylyltransferase activity"/>
    <property type="evidence" value="ECO:0007669"/>
    <property type="project" value="UniProtKB-UniRule"/>
</dbReference>
<dbReference type="Gene3D" id="3.90.550.10">
    <property type="entry name" value="Spore Coat Polysaccharide Biosynthesis Protein SpsA, Chain A"/>
    <property type="match status" value="1"/>
</dbReference>
<dbReference type="CDD" id="cd04651">
    <property type="entry name" value="LbH_G1P_AT_C"/>
    <property type="match status" value="1"/>
</dbReference>
<dbReference type="Pfam" id="PF00483">
    <property type="entry name" value="NTP_transferase"/>
    <property type="match status" value="1"/>
</dbReference>
<dbReference type="InterPro" id="IPR005835">
    <property type="entry name" value="NTP_transferase_dom"/>
</dbReference>
<evidence type="ECO:0000313" key="11">
    <source>
        <dbReference type="Proteomes" id="UP000220102"/>
    </source>
</evidence>
<dbReference type="AlphaFoldDB" id="A0A2A8CVZ9"/>
<dbReference type="Proteomes" id="UP000220102">
    <property type="component" value="Unassembled WGS sequence"/>
</dbReference>
<keyword evidence="3 10" id="KW-0808">Transferase</keyword>
<protein>
    <recommendedName>
        <fullName evidence="8">Glucose-1-phosphate adenylyltransferase</fullName>
        <ecNumber evidence="8">2.7.7.27</ecNumber>
    </recommendedName>
</protein>
<evidence type="ECO:0000256" key="3">
    <source>
        <dbReference type="ARBA" id="ARBA00022679"/>
    </source>
</evidence>
<dbReference type="GO" id="GO:0005978">
    <property type="term" value="P:glycogen biosynthetic process"/>
    <property type="evidence" value="ECO:0007669"/>
    <property type="project" value="UniProtKB-UniRule"/>
</dbReference>
<keyword evidence="5" id="KW-0547">Nucleotide-binding</keyword>
<keyword evidence="2" id="KW-0321">Glycogen metabolism</keyword>
<evidence type="ECO:0000313" key="10">
    <source>
        <dbReference type="EMBL" id="PEN12781.1"/>
    </source>
</evidence>
<evidence type="ECO:0000256" key="4">
    <source>
        <dbReference type="ARBA" id="ARBA00022695"/>
    </source>
</evidence>
<keyword evidence="11" id="KW-1185">Reference proteome</keyword>
<dbReference type="OrthoDB" id="9801810at2"/>
<dbReference type="EC" id="2.7.7.27" evidence="8"/>
<dbReference type="PANTHER" id="PTHR43523:SF12">
    <property type="entry name" value="GLUCOSE-1-PHOSPHATE ADENYLYLTRANSFERASE LARGE SUBUNIT 1, CHLOROPLASTIC-RELATED"/>
    <property type="match status" value="1"/>
</dbReference>
<evidence type="ECO:0000256" key="2">
    <source>
        <dbReference type="ARBA" id="ARBA00022600"/>
    </source>
</evidence>
<evidence type="ECO:0000256" key="7">
    <source>
        <dbReference type="ARBA" id="ARBA00023277"/>
    </source>
</evidence>
<dbReference type="Gene3D" id="2.160.10.10">
    <property type="entry name" value="Hexapeptide repeat proteins"/>
    <property type="match status" value="1"/>
</dbReference>
<proteinExistence type="inferred from homology"/>
<keyword evidence="6" id="KW-0067">ATP-binding</keyword>
<comment type="caution">
    <text evidence="10">The sequence shown here is derived from an EMBL/GenBank/DDBJ whole genome shotgun (WGS) entry which is preliminary data.</text>
</comment>
<dbReference type="PROSITE" id="PS00808">
    <property type="entry name" value="ADP_GLC_PYROPHOSPH_1"/>
    <property type="match status" value="1"/>
</dbReference>
<evidence type="ECO:0000256" key="1">
    <source>
        <dbReference type="ARBA" id="ARBA00010443"/>
    </source>
</evidence>
<dbReference type="InterPro" id="IPR011004">
    <property type="entry name" value="Trimer_LpxA-like_sf"/>
</dbReference>
<feature type="domain" description="Nucleotidyl transferase" evidence="9">
    <location>
        <begin position="24"/>
        <end position="286"/>
    </location>
</feature>
<dbReference type="SUPFAM" id="SSF51161">
    <property type="entry name" value="Trimeric LpxA-like enzymes"/>
    <property type="match status" value="1"/>
</dbReference>
<organism evidence="10 11">
    <name type="scientific">Longibacter salinarum</name>
    <dbReference type="NCBI Taxonomy" id="1850348"/>
    <lineage>
        <taxon>Bacteria</taxon>
        <taxon>Pseudomonadati</taxon>
        <taxon>Rhodothermota</taxon>
        <taxon>Rhodothermia</taxon>
        <taxon>Rhodothermales</taxon>
        <taxon>Salisaetaceae</taxon>
        <taxon>Longibacter</taxon>
    </lineage>
</organism>
<sequence>MNAPQTNATPGGSQFVDSSLSALAIILGGGAGTRLFPLTKLRAKPAVPLAGRYRLIDVPVSNCINSGITRVFVLTQFNSASLNRHISQAYRFDRFSNGFVSILAAEQTPASKDWFQGTADAVRRVIPHVDGYRHDYTLILSGDQLYSMDYREMIRHHEETGADVTIGTIPVTSDDAPAFGILKTDADHTITEFHEKPSADKLDGKESPVSQDLEDQGRVYLASMGIYIFSRDVLRDLLESNVEHHDFGKQIIPEAIEGKKVVSYPFTGYWSDIGTIRSFYDANLMLAEPNPEFDLYDPDRPLYTNARMLPPAKIESSFVQQSLIAEGSVVVNSQVSKSVIGIRSFVGHNTTIKNAIFMGADHYPWQKPENRGYVEGPAKPGIGEESYVEGAIIDKNVSIGKRCIIKNRDNIEEAEHENFYIRDGIVVIPKNTQIPDDTII</sequence>
<keyword evidence="7" id="KW-0119">Carbohydrate metabolism</keyword>
<evidence type="ECO:0000256" key="8">
    <source>
        <dbReference type="NCBIfam" id="TIGR02091"/>
    </source>
</evidence>
<accession>A0A2A8CVZ9</accession>
<name>A0A2A8CVZ9_9BACT</name>